<feature type="transmembrane region" description="Helical" evidence="1">
    <location>
        <begin position="136"/>
        <end position="155"/>
    </location>
</feature>
<evidence type="ECO:0008006" key="4">
    <source>
        <dbReference type="Google" id="ProtNLM"/>
    </source>
</evidence>
<sequence>MNKAEFMGLLERHVVLMPPQERYELLAEYSAHFEFGRQHGKTEEEIARELGNPVELAYEILGDNYVDPQLYTPVKRSAGARVGIGVGLFFLNLVAIPLMVALYALCIGLSAGVIACVGSPLLVVFDYFWNGYLVNYKIFMSLICIGIGLFMWLGVKPLWVSSLKITKKYILWNSRALHGGGND</sequence>
<dbReference type="AlphaFoldDB" id="A0A1T2X496"/>
<keyword evidence="1" id="KW-0812">Transmembrane</keyword>
<proteinExistence type="predicted"/>
<organism evidence="2 3">
    <name type="scientific">Paenibacillus selenitireducens</name>
    <dbReference type="NCBI Taxonomy" id="1324314"/>
    <lineage>
        <taxon>Bacteria</taxon>
        <taxon>Bacillati</taxon>
        <taxon>Bacillota</taxon>
        <taxon>Bacilli</taxon>
        <taxon>Bacillales</taxon>
        <taxon>Paenibacillaceae</taxon>
        <taxon>Paenibacillus</taxon>
    </lineage>
</organism>
<keyword evidence="1" id="KW-1133">Transmembrane helix</keyword>
<comment type="caution">
    <text evidence="2">The sequence shown here is derived from an EMBL/GenBank/DDBJ whole genome shotgun (WGS) entry which is preliminary data.</text>
</comment>
<dbReference type="RefSeq" id="WP_158081767.1">
    <property type="nucleotide sequence ID" value="NZ_MSZX01000010.1"/>
</dbReference>
<dbReference type="STRING" id="1324314.BVG16_23455"/>
<dbReference type="Pfam" id="PF22564">
    <property type="entry name" value="HAAS"/>
    <property type="match status" value="1"/>
</dbReference>
<dbReference type="Proteomes" id="UP000190188">
    <property type="component" value="Unassembled WGS sequence"/>
</dbReference>
<evidence type="ECO:0000313" key="3">
    <source>
        <dbReference type="Proteomes" id="UP000190188"/>
    </source>
</evidence>
<keyword evidence="1" id="KW-0472">Membrane</keyword>
<keyword evidence="3" id="KW-1185">Reference proteome</keyword>
<feature type="transmembrane region" description="Helical" evidence="1">
    <location>
        <begin position="82"/>
        <end position="105"/>
    </location>
</feature>
<gene>
    <name evidence="2" type="ORF">BVG16_23455</name>
</gene>
<accession>A0A1T2X496</accession>
<evidence type="ECO:0000256" key="1">
    <source>
        <dbReference type="SAM" id="Phobius"/>
    </source>
</evidence>
<name>A0A1T2X496_9BACL</name>
<dbReference type="EMBL" id="MSZX01000010">
    <property type="protein sequence ID" value="OPA74714.1"/>
    <property type="molecule type" value="Genomic_DNA"/>
</dbReference>
<feature type="transmembrane region" description="Helical" evidence="1">
    <location>
        <begin position="111"/>
        <end position="129"/>
    </location>
</feature>
<dbReference type="OrthoDB" id="9804829at2"/>
<reference evidence="2 3" key="1">
    <citation type="submission" date="2017-01" db="EMBL/GenBank/DDBJ databases">
        <title>Genome analysis of Paenibacillus selenitrireducens ES3-24.</title>
        <authorList>
            <person name="Xu D."/>
            <person name="Yao R."/>
            <person name="Zheng S."/>
        </authorList>
    </citation>
    <scope>NUCLEOTIDE SEQUENCE [LARGE SCALE GENOMIC DNA]</scope>
    <source>
        <strain evidence="2 3">ES3-24</strain>
    </source>
</reference>
<protein>
    <recommendedName>
        <fullName evidence="4">DUF1700 domain-containing protein</fullName>
    </recommendedName>
</protein>
<evidence type="ECO:0000313" key="2">
    <source>
        <dbReference type="EMBL" id="OPA74714.1"/>
    </source>
</evidence>